<comment type="caution">
    <text evidence="2">The sequence shown here is derived from an EMBL/GenBank/DDBJ whole genome shotgun (WGS) entry which is preliminary data.</text>
</comment>
<keyword evidence="1" id="KW-0472">Membrane</keyword>
<name>A0A8H2WNL2_9AGAM</name>
<accession>A0A8H2WNL2</accession>
<dbReference type="OrthoDB" id="5511684at2759"/>
<dbReference type="EMBL" id="CAJMWV010000364">
    <property type="protein sequence ID" value="CAE6390203.1"/>
    <property type="molecule type" value="Genomic_DNA"/>
</dbReference>
<dbReference type="AlphaFoldDB" id="A0A8H2WNL2"/>
<sequence length="101" mass="11492">MSVPGFAALASPRYRLFQIPRKPFTGLYYIRKHSYVPKAAPLVVVTLCSLSMGMYLSLGNIRNDNVQWKPHAKLWLQTSTGRAHWYGAGGVRETIQKELRK</sequence>
<evidence type="ECO:0000313" key="3">
    <source>
        <dbReference type="Proteomes" id="UP000663831"/>
    </source>
</evidence>
<keyword evidence="1" id="KW-1133">Transmembrane helix</keyword>
<keyword evidence="1" id="KW-0812">Transmembrane</keyword>
<proteinExistence type="predicted"/>
<evidence type="ECO:0000256" key="1">
    <source>
        <dbReference type="SAM" id="Phobius"/>
    </source>
</evidence>
<protein>
    <submittedName>
        <fullName evidence="2">Uncharacterized protein</fullName>
    </submittedName>
</protein>
<organism evidence="2 3">
    <name type="scientific">Rhizoctonia solani</name>
    <dbReference type="NCBI Taxonomy" id="456999"/>
    <lineage>
        <taxon>Eukaryota</taxon>
        <taxon>Fungi</taxon>
        <taxon>Dikarya</taxon>
        <taxon>Basidiomycota</taxon>
        <taxon>Agaricomycotina</taxon>
        <taxon>Agaricomycetes</taxon>
        <taxon>Cantharellales</taxon>
        <taxon>Ceratobasidiaceae</taxon>
        <taxon>Rhizoctonia</taxon>
    </lineage>
</organism>
<gene>
    <name evidence="2" type="ORF">RDB_LOCUS7981</name>
</gene>
<feature type="transmembrane region" description="Helical" evidence="1">
    <location>
        <begin position="39"/>
        <end position="58"/>
    </location>
</feature>
<dbReference type="Proteomes" id="UP000663831">
    <property type="component" value="Unassembled WGS sequence"/>
</dbReference>
<reference evidence="2" key="1">
    <citation type="submission" date="2021-01" db="EMBL/GenBank/DDBJ databases">
        <authorList>
            <person name="Kaushik A."/>
        </authorList>
    </citation>
    <scope>NUCLEOTIDE SEQUENCE</scope>
    <source>
        <strain evidence="2">AG3-1AP</strain>
    </source>
</reference>
<evidence type="ECO:0000313" key="2">
    <source>
        <dbReference type="EMBL" id="CAE6390203.1"/>
    </source>
</evidence>